<dbReference type="EMBL" id="QRPN01000001">
    <property type="protein sequence ID" value="RHM22742.1"/>
    <property type="molecule type" value="Genomic_DNA"/>
</dbReference>
<sequence>MKKKLLTLFVREVAASLEKEGHYGTAHVYRSTANSFEKYIAGECACSGNRIRCEKREVTMYSLSPGLLKRYEEWLRLRGLSWDTVGTYLHTLRATYNRGVEAGIAPYVPRLFTGVFTGRASERKRALDVKDVRSIFTGDTGGLSPELERARAFLELMLRFQGMPFVDLAHLQKSDYRNGRLVLRRQKTGVRLSIAVDRRAAELLALYAPVSPASPYLLDILPENLNGKGLYTAYQSSLRQFNMRLKCLASRCGVSEKVTSYSMRYTWATQSKYCGVPLSVISEGLGHSSIKTTEIYLKRYEDSLLDKANKLTMKYVFEGVLKRFVSVKLFD</sequence>
<dbReference type="GO" id="GO:0015074">
    <property type="term" value="P:DNA integration"/>
    <property type="evidence" value="ECO:0007669"/>
    <property type="project" value="InterPro"/>
</dbReference>
<evidence type="ECO:0000256" key="1">
    <source>
        <dbReference type="ARBA" id="ARBA00008857"/>
    </source>
</evidence>
<dbReference type="EMBL" id="QSHQ01000002">
    <property type="protein sequence ID" value="RHC33230.1"/>
    <property type="molecule type" value="Genomic_DNA"/>
</dbReference>
<dbReference type="GO" id="GO:0003677">
    <property type="term" value="F:DNA binding"/>
    <property type="evidence" value="ECO:0007669"/>
    <property type="project" value="UniProtKB-KW"/>
</dbReference>
<dbReference type="PROSITE" id="PS51898">
    <property type="entry name" value="TYR_RECOMBINASE"/>
    <property type="match status" value="1"/>
</dbReference>
<proteinExistence type="inferred from homology"/>
<dbReference type="Proteomes" id="UP000284604">
    <property type="component" value="Unassembled WGS sequence"/>
</dbReference>
<evidence type="ECO:0000313" key="7">
    <source>
        <dbReference type="EMBL" id="RHM22742.1"/>
    </source>
</evidence>
<dbReference type="Proteomes" id="UP000285305">
    <property type="component" value="Unassembled WGS sequence"/>
</dbReference>
<gene>
    <name evidence="6" type="ORF">DW853_01325</name>
    <name evidence="5" type="ORF">DWV41_01790</name>
    <name evidence="7" type="ORF">DWZ78_00305</name>
</gene>
<evidence type="ECO:0000256" key="3">
    <source>
        <dbReference type="ARBA" id="ARBA00023172"/>
    </source>
</evidence>
<evidence type="ECO:0000259" key="4">
    <source>
        <dbReference type="PROSITE" id="PS51898"/>
    </source>
</evidence>
<evidence type="ECO:0000313" key="10">
    <source>
        <dbReference type="Proteomes" id="UP000285305"/>
    </source>
</evidence>
<dbReference type="Pfam" id="PF00589">
    <property type="entry name" value="Phage_integrase"/>
    <property type="match status" value="1"/>
</dbReference>
<dbReference type="PANTHER" id="PTHR30349">
    <property type="entry name" value="PHAGE INTEGRASE-RELATED"/>
    <property type="match status" value="1"/>
</dbReference>
<reference evidence="8 9" key="1">
    <citation type="submission" date="2018-08" db="EMBL/GenBank/DDBJ databases">
        <title>A genome reference for cultivated species of the human gut microbiota.</title>
        <authorList>
            <person name="Zou Y."/>
            <person name="Xue W."/>
            <person name="Luo G."/>
        </authorList>
    </citation>
    <scope>NUCLEOTIDE SEQUENCE [LARGE SCALE GENOMIC DNA]</scope>
    <source>
        <strain evidence="5 9">AF05-4</strain>
        <strain evidence="7 8">AF35-20</strain>
        <strain evidence="6 10">AM36-9BH</strain>
    </source>
</reference>
<name>A0A415Q001_BACSE</name>
<evidence type="ECO:0000256" key="2">
    <source>
        <dbReference type="ARBA" id="ARBA00023125"/>
    </source>
</evidence>
<dbReference type="SUPFAM" id="SSF56349">
    <property type="entry name" value="DNA breaking-rejoining enzymes"/>
    <property type="match status" value="1"/>
</dbReference>
<feature type="domain" description="Tyr recombinase" evidence="4">
    <location>
        <begin position="122"/>
        <end position="309"/>
    </location>
</feature>
<dbReference type="GO" id="GO:0006310">
    <property type="term" value="P:DNA recombination"/>
    <property type="evidence" value="ECO:0007669"/>
    <property type="project" value="UniProtKB-KW"/>
</dbReference>
<evidence type="ECO:0000313" key="5">
    <source>
        <dbReference type="EMBL" id="RGX00684.1"/>
    </source>
</evidence>
<dbReference type="InterPro" id="IPR013762">
    <property type="entry name" value="Integrase-like_cat_sf"/>
</dbReference>
<dbReference type="AlphaFoldDB" id="A0A415Q001"/>
<dbReference type="PANTHER" id="PTHR30349:SF64">
    <property type="entry name" value="PROPHAGE INTEGRASE INTD-RELATED"/>
    <property type="match status" value="1"/>
</dbReference>
<dbReference type="Gene3D" id="1.10.150.130">
    <property type="match status" value="1"/>
</dbReference>
<dbReference type="InterPro" id="IPR011010">
    <property type="entry name" value="DNA_brk_join_enz"/>
</dbReference>
<dbReference type="InterPro" id="IPR010998">
    <property type="entry name" value="Integrase_recombinase_N"/>
</dbReference>
<dbReference type="Gene3D" id="1.10.443.10">
    <property type="entry name" value="Intergrase catalytic core"/>
    <property type="match status" value="1"/>
</dbReference>
<comment type="similarity">
    <text evidence="1">Belongs to the 'phage' integrase family.</text>
</comment>
<accession>A0A415Q001</accession>
<comment type="caution">
    <text evidence="7">The sequence shown here is derived from an EMBL/GenBank/DDBJ whole genome shotgun (WGS) entry which is preliminary data.</text>
</comment>
<dbReference type="InterPro" id="IPR050090">
    <property type="entry name" value="Tyrosine_recombinase_XerCD"/>
</dbReference>
<protein>
    <recommendedName>
        <fullName evidence="4">Tyr recombinase domain-containing protein</fullName>
    </recommendedName>
</protein>
<evidence type="ECO:0000313" key="6">
    <source>
        <dbReference type="EMBL" id="RHC33230.1"/>
    </source>
</evidence>
<dbReference type="InterPro" id="IPR002104">
    <property type="entry name" value="Integrase_catalytic"/>
</dbReference>
<organism evidence="7 8">
    <name type="scientific">Bacteroides stercoris</name>
    <dbReference type="NCBI Taxonomy" id="46506"/>
    <lineage>
        <taxon>Bacteria</taxon>
        <taxon>Pseudomonadati</taxon>
        <taxon>Bacteroidota</taxon>
        <taxon>Bacteroidia</taxon>
        <taxon>Bacteroidales</taxon>
        <taxon>Bacteroidaceae</taxon>
        <taxon>Bacteroides</taxon>
    </lineage>
</organism>
<keyword evidence="2" id="KW-0238">DNA-binding</keyword>
<dbReference type="RefSeq" id="WP_117666880.1">
    <property type="nucleotide sequence ID" value="NZ_BAABYC010000001.1"/>
</dbReference>
<dbReference type="Proteomes" id="UP000284777">
    <property type="component" value="Unassembled WGS sequence"/>
</dbReference>
<evidence type="ECO:0000313" key="9">
    <source>
        <dbReference type="Proteomes" id="UP000284777"/>
    </source>
</evidence>
<keyword evidence="3" id="KW-0233">DNA recombination</keyword>
<evidence type="ECO:0000313" key="8">
    <source>
        <dbReference type="Proteomes" id="UP000284604"/>
    </source>
</evidence>
<dbReference type="Pfam" id="PF13102">
    <property type="entry name" value="Phage_int_SAM_5"/>
    <property type="match status" value="1"/>
</dbReference>
<dbReference type="InterPro" id="IPR025269">
    <property type="entry name" value="SAM-like_dom"/>
</dbReference>
<dbReference type="EMBL" id="QSBD01000001">
    <property type="protein sequence ID" value="RGX00684.1"/>
    <property type="molecule type" value="Genomic_DNA"/>
</dbReference>